<comment type="subcellular location">
    <subcellularLocation>
        <location evidence="1">Nucleus</location>
    </subcellularLocation>
</comment>
<reference evidence="12" key="1">
    <citation type="submission" date="2021-06" db="EMBL/GenBank/DDBJ databases">
        <authorList>
            <person name="Hodson N. C."/>
            <person name="Mongue J. A."/>
            <person name="Jaron S. K."/>
        </authorList>
    </citation>
    <scope>NUCLEOTIDE SEQUENCE</scope>
</reference>
<evidence type="ECO:0000256" key="1">
    <source>
        <dbReference type="ARBA" id="ARBA00004123"/>
    </source>
</evidence>
<keyword evidence="3" id="KW-0677">Repeat</keyword>
<keyword evidence="5" id="KW-0539">Nucleus</keyword>
<keyword evidence="2" id="KW-0597">Phosphoprotein</keyword>
<evidence type="ECO:0000256" key="2">
    <source>
        <dbReference type="ARBA" id="ARBA00022553"/>
    </source>
</evidence>
<dbReference type="PANTHER" id="PTHR14978:SF0">
    <property type="entry name" value="BETA-CATENIN-LIKE PROTEIN 1"/>
    <property type="match status" value="1"/>
</dbReference>
<dbReference type="AlphaFoldDB" id="A0A8J2LRX6"/>
<evidence type="ECO:0000259" key="11">
    <source>
        <dbReference type="SMART" id="SM01156"/>
    </source>
</evidence>
<proteinExistence type="predicted"/>
<keyword evidence="4" id="KW-0175">Coiled coil</keyword>
<dbReference type="EMBL" id="CAJVCH010571228">
    <property type="protein sequence ID" value="CAG7836980.1"/>
    <property type="molecule type" value="Genomic_DNA"/>
</dbReference>
<evidence type="ECO:0000256" key="3">
    <source>
        <dbReference type="ARBA" id="ARBA00022737"/>
    </source>
</evidence>
<feature type="domain" description="Beta-catenin-like protein 1 N-terminal" evidence="11">
    <location>
        <begin position="66"/>
        <end position="171"/>
    </location>
</feature>
<evidence type="ECO:0000313" key="12">
    <source>
        <dbReference type="EMBL" id="CAG7836980.1"/>
    </source>
</evidence>
<protein>
    <recommendedName>
        <fullName evidence="8">Beta-catenin-like protein 1</fullName>
    </recommendedName>
    <alternativeName>
        <fullName evidence="9">Nuclear-associated protein</fullName>
    </alternativeName>
</protein>
<evidence type="ECO:0000313" key="13">
    <source>
        <dbReference type="Proteomes" id="UP000708208"/>
    </source>
</evidence>
<dbReference type="OrthoDB" id="1898821at2759"/>
<dbReference type="InterPro" id="IPR039678">
    <property type="entry name" value="CTNNBL1"/>
</dbReference>
<sequence length="563" mass="63878">MDIDELFSFKSVTALPDTPVHAGSGEGGRKRSRFTAAETGSSSVPKKQHLQADENAGSDGMEPSISGEERLRILKMIEDEPEESQMDASALKRMSSVLDKRISRNQEMRIKFPDQPERFMDSELELHESIQELHALATIPELYPIAVELNLSSVLLSLLAHENADISCAVLNLFQEITDVETINENEEATGVFIDKLIDQQVVSVLTQNLDRLDEAEKDEADGVHNTLAIFENLFELRPELCSKAGENGLLQWLLKRIRARIPFDGNKLYAGETLAILLQDTPINRSVLGDLEGIDILLQQLAFYKKHDPSSDEEAEYMENLFNCLCSSLLWGPNREKFLKGEGPQLMNLMLKERKQSRSGALKVLNHAVSGPDGAANANKMIEILGLRTLFPLFMKTPKKAKRKGLTAMEHEEHVVSIIASIFQHVSGQFRGRLLVKYEENEFEKIERLCELHFKYFEKLHAVNMSIKADQDSNETLEEDEIYMRKLDSGLFTLQLVDYIILEVCSASQKCKDKVMKLLMLHRVNFNSIKDIVKDYADNIGDENSQWRQKQQQNIELLLENV</sequence>
<gene>
    <name evidence="12" type="ORF">AFUS01_LOCUS46163</name>
</gene>
<accession>A0A8J2LRX6</accession>
<dbReference type="GO" id="GO:0010467">
    <property type="term" value="P:gene expression"/>
    <property type="evidence" value="ECO:0007669"/>
    <property type="project" value="UniProtKB-ARBA"/>
</dbReference>
<keyword evidence="13" id="KW-1185">Reference proteome</keyword>
<dbReference type="FunFam" id="1.25.10.10:FF:001136">
    <property type="entry name" value="Beta-catenin-like protein 1"/>
    <property type="match status" value="1"/>
</dbReference>
<dbReference type="InterPro" id="IPR013180">
    <property type="entry name" value="CTNNBL1_N"/>
</dbReference>
<dbReference type="GO" id="GO:0005681">
    <property type="term" value="C:spliceosomal complex"/>
    <property type="evidence" value="ECO:0007669"/>
    <property type="project" value="TreeGrafter"/>
</dbReference>
<comment type="caution">
    <text evidence="12">The sequence shown here is derived from an EMBL/GenBank/DDBJ whole genome shotgun (WGS) entry which is preliminary data.</text>
</comment>
<comment type="function">
    <text evidence="6">Component of the PRP19-CDC5L complex that forms an integral part of the spliceosome and is required for activating pre-mRNA splicing. Participates in AID/AICDA-mediated somatic hypermutation (SHM) and class-switch recombination (CSR), 2 processes resulting in the production of high-affinity, mutated isotype-switched antibodies.</text>
</comment>
<dbReference type="PANTHER" id="PTHR14978">
    <property type="entry name" value="BETA-CATENIN-LIKE PROTEIN 1 NUCLEAR ASSOCIATED PROTEIN"/>
    <property type="match status" value="1"/>
</dbReference>
<evidence type="ECO:0000256" key="8">
    <source>
        <dbReference type="ARBA" id="ARBA00070106"/>
    </source>
</evidence>
<evidence type="ECO:0000256" key="4">
    <source>
        <dbReference type="ARBA" id="ARBA00023054"/>
    </source>
</evidence>
<name>A0A8J2LRX6_9HEXA</name>
<evidence type="ECO:0000256" key="7">
    <source>
        <dbReference type="ARBA" id="ARBA00061776"/>
    </source>
</evidence>
<evidence type="ECO:0000256" key="9">
    <source>
        <dbReference type="ARBA" id="ARBA00083862"/>
    </source>
</evidence>
<evidence type="ECO:0000256" key="5">
    <source>
        <dbReference type="ARBA" id="ARBA00023242"/>
    </source>
</evidence>
<evidence type="ECO:0000256" key="10">
    <source>
        <dbReference type="SAM" id="MobiDB-lite"/>
    </source>
</evidence>
<organism evidence="12 13">
    <name type="scientific">Allacma fusca</name>
    <dbReference type="NCBI Taxonomy" id="39272"/>
    <lineage>
        <taxon>Eukaryota</taxon>
        <taxon>Metazoa</taxon>
        <taxon>Ecdysozoa</taxon>
        <taxon>Arthropoda</taxon>
        <taxon>Hexapoda</taxon>
        <taxon>Collembola</taxon>
        <taxon>Symphypleona</taxon>
        <taxon>Sminthuridae</taxon>
        <taxon>Allacma</taxon>
    </lineage>
</organism>
<dbReference type="Pfam" id="PF08216">
    <property type="entry name" value="CTNNBL"/>
    <property type="match status" value="1"/>
</dbReference>
<dbReference type="SMART" id="SM01156">
    <property type="entry name" value="DUF1716"/>
    <property type="match status" value="1"/>
</dbReference>
<feature type="region of interest" description="Disordered" evidence="10">
    <location>
        <begin position="14"/>
        <end position="65"/>
    </location>
</feature>
<evidence type="ECO:0000256" key="6">
    <source>
        <dbReference type="ARBA" id="ARBA00058456"/>
    </source>
</evidence>
<comment type="subunit">
    <text evidence="7">Component of the PRP19-CDC5L splicing complex composed of a core complex comprising a homotetramer of PRPF19, CDC5L, PLRG1 and BCAS2, and at least three less stably associated proteins CTNNBL1, CWC15 and HSPA8. Interacts directly with CWC15 and CDC5L in the complex. Interacts with AICDA; the interaction is important for the antibody diversification activity of AICDA. Interacts with PRPF31 (via its NLS). Interacts (via its N-terminal NLS) with KPNA1 and KPNA2.</text>
</comment>
<dbReference type="Proteomes" id="UP000708208">
    <property type="component" value="Unassembled WGS sequence"/>
</dbReference>